<evidence type="ECO:0000313" key="3">
    <source>
        <dbReference type="EMBL" id="KFI82257.1"/>
    </source>
</evidence>
<gene>
    <name evidence="3" type="ORF">BPSY_1107</name>
</gene>
<organism evidence="3 4">
    <name type="scientific">Bifidobacterium psychraerophilum</name>
    <dbReference type="NCBI Taxonomy" id="218140"/>
    <lineage>
        <taxon>Bacteria</taxon>
        <taxon>Bacillati</taxon>
        <taxon>Actinomycetota</taxon>
        <taxon>Actinomycetes</taxon>
        <taxon>Bifidobacteriales</taxon>
        <taxon>Bifidobacteriaceae</taxon>
        <taxon>Bifidobacterium</taxon>
    </lineage>
</organism>
<feature type="signal peptide" evidence="1">
    <location>
        <begin position="1"/>
        <end position="24"/>
    </location>
</feature>
<evidence type="ECO:0000256" key="1">
    <source>
        <dbReference type="SAM" id="SignalP"/>
    </source>
</evidence>
<reference evidence="3 4" key="1">
    <citation type="submission" date="2014-03" db="EMBL/GenBank/DDBJ databases">
        <title>Genomics of Bifidobacteria.</title>
        <authorList>
            <person name="Ventura M."/>
            <person name="Milani C."/>
            <person name="Lugli G.A."/>
        </authorList>
    </citation>
    <scope>NUCLEOTIDE SEQUENCE [LARGE SCALE GENOMIC DNA]</scope>
    <source>
        <strain evidence="3 4">LMG 21775</strain>
    </source>
</reference>
<dbReference type="SUPFAM" id="SSF53850">
    <property type="entry name" value="Periplasmic binding protein-like II"/>
    <property type="match status" value="1"/>
</dbReference>
<dbReference type="GO" id="GO:0009228">
    <property type="term" value="P:thiamine biosynthetic process"/>
    <property type="evidence" value="ECO:0007669"/>
    <property type="project" value="InterPro"/>
</dbReference>
<dbReference type="STRING" id="218140.BPSY_1107"/>
<accession>A0A087CG57</accession>
<protein>
    <submittedName>
        <fullName evidence="3">FMN-dependent alpha-hydroxy acid dehydrogenase</fullName>
    </submittedName>
</protein>
<dbReference type="PROSITE" id="PS51257">
    <property type="entry name" value="PROKAR_LIPOPROTEIN"/>
    <property type="match status" value="1"/>
</dbReference>
<dbReference type="InterPro" id="IPR027939">
    <property type="entry name" value="NMT1/THI5"/>
</dbReference>
<comment type="caution">
    <text evidence="3">The sequence shown here is derived from an EMBL/GenBank/DDBJ whole genome shotgun (WGS) entry which is preliminary data.</text>
</comment>
<dbReference type="Proteomes" id="UP000029050">
    <property type="component" value="Unassembled WGS sequence"/>
</dbReference>
<dbReference type="eggNOG" id="COG0715">
    <property type="taxonomic scope" value="Bacteria"/>
</dbReference>
<dbReference type="PANTHER" id="PTHR31528">
    <property type="entry name" value="4-AMINO-5-HYDROXYMETHYL-2-METHYLPYRIMIDINE PHOSPHATE SYNTHASE THI11-RELATED"/>
    <property type="match status" value="1"/>
</dbReference>
<feature type="domain" description="SsuA/THI5-like" evidence="2">
    <location>
        <begin position="51"/>
        <end position="262"/>
    </location>
</feature>
<sequence length="339" mass="36260">MLPTKRILGAVLSVTAIVSLTACGGGSTGSSSESGLTTIKMVQEWPTGDAQWIPWVVAKEKGYYKAAGIDLDIQVPPNTAATMQYLGTGRSDIAFSGTIDVVSAVGQDAPVTSIARYGNLNNGGIFALKGNPTDPKELVGKTIGTYGDAWSKAQLEIMFKHAGLSLDDVKLVTATDDDVPLLMEKKVDAITGTQMAEGSELSSLGVSDYEFTYSKDFGVPNAPVLNIAANTTWLKNNKALGEKFMQATVKGLNYARSHPDEAVSIFLKNYPKAETKAFATQQWKDVSTLFGPSSTEVTVSDLAQESAVWKELVTAAKQYKVSDQSKAVSEYFSNDLVKE</sequence>
<dbReference type="AlphaFoldDB" id="A0A087CG57"/>
<proteinExistence type="predicted"/>
<dbReference type="PANTHER" id="PTHR31528:SF3">
    <property type="entry name" value="THIAMINE BIOSYNTHESIS PROTEIN HI_0357-RELATED"/>
    <property type="match status" value="1"/>
</dbReference>
<name>A0A087CG57_9BIFI</name>
<keyword evidence="4" id="KW-1185">Reference proteome</keyword>
<evidence type="ECO:0000259" key="2">
    <source>
        <dbReference type="Pfam" id="PF09084"/>
    </source>
</evidence>
<dbReference type="EMBL" id="JGZI01000009">
    <property type="protein sequence ID" value="KFI82257.1"/>
    <property type="molecule type" value="Genomic_DNA"/>
</dbReference>
<dbReference type="Pfam" id="PF09084">
    <property type="entry name" value="NMT1"/>
    <property type="match status" value="1"/>
</dbReference>
<dbReference type="InterPro" id="IPR015168">
    <property type="entry name" value="SsuA/THI5"/>
</dbReference>
<evidence type="ECO:0000313" key="4">
    <source>
        <dbReference type="Proteomes" id="UP000029050"/>
    </source>
</evidence>
<keyword evidence="1" id="KW-0732">Signal</keyword>
<feature type="chain" id="PRO_5039440538" evidence="1">
    <location>
        <begin position="25"/>
        <end position="339"/>
    </location>
</feature>
<dbReference type="Gene3D" id="3.40.190.10">
    <property type="entry name" value="Periplasmic binding protein-like II"/>
    <property type="match status" value="2"/>
</dbReference>